<dbReference type="Proteomes" id="UP001144471">
    <property type="component" value="Unassembled WGS sequence"/>
</dbReference>
<protein>
    <submittedName>
        <fullName evidence="1">Uncharacterized protein</fullName>
    </submittedName>
</protein>
<dbReference type="EMBL" id="BSDY01000006">
    <property type="protein sequence ID" value="GLI56118.1"/>
    <property type="molecule type" value="Genomic_DNA"/>
</dbReference>
<proteinExistence type="predicted"/>
<keyword evidence="2" id="KW-1185">Reference proteome</keyword>
<dbReference type="AlphaFoldDB" id="A0A9W6LN19"/>
<reference evidence="1" key="1">
    <citation type="submission" date="2022-12" db="EMBL/GenBank/DDBJ databases">
        <title>Reference genome sequencing for broad-spectrum identification of bacterial and archaeal isolates by mass spectrometry.</title>
        <authorList>
            <person name="Sekiguchi Y."/>
            <person name="Tourlousse D.M."/>
        </authorList>
    </citation>
    <scope>NUCLEOTIDE SEQUENCE</scope>
    <source>
        <strain evidence="1">10succ1</strain>
    </source>
</reference>
<evidence type="ECO:0000313" key="1">
    <source>
        <dbReference type="EMBL" id="GLI56118.1"/>
    </source>
</evidence>
<name>A0A9W6LN19_9FUSO</name>
<evidence type="ECO:0000313" key="2">
    <source>
        <dbReference type="Proteomes" id="UP001144471"/>
    </source>
</evidence>
<sequence length="40" mass="4612">MSSETWYLKVKKVKLKVKKSGDRDEKVYCNAGGNPLPVWE</sequence>
<organism evidence="1 2">
    <name type="scientific">Propionigenium maris DSM 9537</name>
    <dbReference type="NCBI Taxonomy" id="1123000"/>
    <lineage>
        <taxon>Bacteria</taxon>
        <taxon>Fusobacteriati</taxon>
        <taxon>Fusobacteriota</taxon>
        <taxon>Fusobacteriia</taxon>
        <taxon>Fusobacteriales</taxon>
        <taxon>Fusobacteriaceae</taxon>
        <taxon>Propionigenium</taxon>
    </lineage>
</organism>
<gene>
    <name evidence="1" type="ORF">PM10SUCC1_16320</name>
</gene>
<comment type="caution">
    <text evidence="1">The sequence shown here is derived from an EMBL/GenBank/DDBJ whole genome shotgun (WGS) entry which is preliminary data.</text>
</comment>
<accession>A0A9W6LN19</accession>